<name>A0A3D8JAY6_9HELI</name>
<dbReference type="AlphaFoldDB" id="A0A3D8JAY6"/>
<dbReference type="PIRSF" id="PIRSF006293">
    <property type="entry name" value="ExsB"/>
    <property type="match status" value="1"/>
</dbReference>
<dbReference type="PANTHER" id="PTHR42914:SF1">
    <property type="entry name" value="7-CYANO-7-DEAZAGUANINE SYNTHASE"/>
    <property type="match status" value="1"/>
</dbReference>
<evidence type="ECO:0000256" key="1">
    <source>
        <dbReference type="ARBA" id="ARBA00005061"/>
    </source>
</evidence>
<evidence type="ECO:0000256" key="7">
    <source>
        <dbReference type="ARBA" id="ARBA00022840"/>
    </source>
</evidence>
<evidence type="ECO:0000256" key="10">
    <source>
        <dbReference type="ARBA" id="ARBA00047890"/>
    </source>
</evidence>
<evidence type="ECO:0000313" key="13">
    <source>
        <dbReference type="Proteomes" id="UP000256695"/>
    </source>
</evidence>
<gene>
    <name evidence="11 12" type="primary">queC</name>
    <name evidence="12" type="ORF">CQA57_00945</name>
</gene>
<evidence type="ECO:0000256" key="9">
    <source>
        <dbReference type="ARBA" id="ARBA00039149"/>
    </source>
</evidence>
<evidence type="ECO:0000256" key="11">
    <source>
        <dbReference type="HAMAP-Rule" id="MF_01633"/>
    </source>
</evidence>
<dbReference type="Proteomes" id="UP000256695">
    <property type="component" value="Unassembled WGS sequence"/>
</dbReference>
<dbReference type="PANTHER" id="PTHR42914">
    <property type="entry name" value="7-CYANO-7-DEAZAGUANINE SYNTHASE"/>
    <property type="match status" value="1"/>
</dbReference>
<feature type="binding site" evidence="11">
    <location>
        <position position="203"/>
    </location>
    <ligand>
        <name>Zn(2+)</name>
        <dbReference type="ChEBI" id="CHEBI:29105"/>
    </ligand>
</feature>
<evidence type="ECO:0000256" key="3">
    <source>
        <dbReference type="ARBA" id="ARBA00022723"/>
    </source>
</evidence>
<accession>A0A3D8JAY6</accession>
<dbReference type="EMBL" id="NXLX01000001">
    <property type="protein sequence ID" value="RDU74649.1"/>
    <property type="molecule type" value="Genomic_DNA"/>
</dbReference>
<feature type="binding site" evidence="11">
    <location>
        <position position="209"/>
    </location>
    <ligand>
        <name>Zn(2+)</name>
        <dbReference type="ChEBI" id="CHEBI:29105"/>
    </ligand>
</feature>
<reference evidence="12 13" key="1">
    <citation type="submission" date="2018-04" db="EMBL/GenBank/DDBJ databases">
        <title>Novel Campyloabacter and Helicobacter Species and Strains.</title>
        <authorList>
            <person name="Mannion A.J."/>
            <person name="Shen Z."/>
            <person name="Fox J.G."/>
        </authorList>
    </citation>
    <scope>NUCLEOTIDE SEQUENCE [LARGE SCALE GENOMIC DNA]</scope>
    <source>
        <strain evidence="12 13">MIT 04-9362</strain>
    </source>
</reference>
<evidence type="ECO:0000256" key="2">
    <source>
        <dbReference type="ARBA" id="ARBA00022598"/>
    </source>
</evidence>
<dbReference type="Pfam" id="PF06508">
    <property type="entry name" value="QueC"/>
    <property type="match status" value="1"/>
</dbReference>
<dbReference type="HAMAP" id="MF_01633">
    <property type="entry name" value="QueC"/>
    <property type="match status" value="1"/>
</dbReference>
<comment type="cofactor">
    <cofactor evidence="11">
        <name>Zn(2+)</name>
        <dbReference type="ChEBI" id="CHEBI:29105"/>
    </cofactor>
    <text evidence="11">Binds 1 zinc ion per subunit.</text>
</comment>
<dbReference type="RefSeq" id="WP_115578357.1">
    <property type="nucleotide sequence ID" value="NZ_NXLX01000001.1"/>
</dbReference>
<comment type="catalytic activity">
    <reaction evidence="10 11">
        <text>7-carboxy-7-carbaguanine + NH4(+) + 2 ATP = 7-cyano-7-carbaguanine + 2 AMP + 2 diphosphate + 2 H(+)</text>
        <dbReference type="Rhea" id="RHEA:27982"/>
        <dbReference type="ChEBI" id="CHEBI:15378"/>
        <dbReference type="ChEBI" id="CHEBI:28938"/>
        <dbReference type="ChEBI" id="CHEBI:30616"/>
        <dbReference type="ChEBI" id="CHEBI:33019"/>
        <dbReference type="ChEBI" id="CHEBI:45075"/>
        <dbReference type="ChEBI" id="CHEBI:61036"/>
        <dbReference type="ChEBI" id="CHEBI:456215"/>
        <dbReference type="EC" id="6.3.4.20"/>
    </reaction>
</comment>
<comment type="caution">
    <text evidence="12">The sequence shown here is derived from an EMBL/GenBank/DDBJ whole genome shotgun (WGS) entry which is preliminary data.</text>
</comment>
<dbReference type="NCBIfam" id="TIGR00364">
    <property type="entry name" value="7-cyano-7-deazaguanine synthase QueC"/>
    <property type="match status" value="1"/>
</dbReference>
<evidence type="ECO:0000256" key="5">
    <source>
        <dbReference type="ARBA" id="ARBA00022785"/>
    </source>
</evidence>
<evidence type="ECO:0000256" key="6">
    <source>
        <dbReference type="ARBA" id="ARBA00022833"/>
    </source>
</evidence>
<evidence type="ECO:0000256" key="4">
    <source>
        <dbReference type="ARBA" id="ARBA00022741"/>
    </source>
</evidence>
<comment type="pathway">
    <text evidence="1 11">Purine metabolism; 7-cyano-7-deazaguanine biosynthesis.</text>
</comment>
<keyword evidence="2 11" id="KW-0436">Ligase</keyword>
<evidence type="ECO:0000256" key="8">
    <source>
        <dbReference type="ARBA" id="ARBA00037993"/>
    </source>
</evidence>
<comment type="similarity">
    <text evidence="8 11">Belongs to the QueC family.</text>
</comment>
<dbReference type="Gene3D" id="3.40.50.620">
    <property type="entry name" value="HUPs"/>
    <property type="match status" value="1"/>
</dbReference>
<dbReference type="CDD" id="cd01995">
    <property type="entry name" value="QueC-like"/>
    <property type="match status" value="1"/>
</dbReference>
<feature type="binding site" evidence="11">
    <location>
        <position position="188"/>
    </location>
    <ligand>
        <name>Zn(2+)</name>
        <dbReference type="ChEBI" id="CHEBI:29105"/>
    </ligand>
</feature>
<organism evidence="12 13">
    <name type="scientific">Helicobacter anseris</name>
    <dbReference type="NCBI Taxonomy" id="375926"/>
    <lineage>
        <taxon>Bacteria</taxon>
        <taxon>Pseudomonadati</taxon>
        <taxon>Campylobacterota</taxon>
        <taxon>Epsilonproteobacteria</taxon>
        <taxon>Campylobacterales</taxon>
        <taxon>Helicobacteraceae</taxon>
        <taxon>Helicobacter</taxon>
    </lineage>
</organism>
<feature type="binding site" evidence="11">
    <location>
        <begin position="8"/>
        <end position="18"/>
    </location>
    <ligand>
        <name>ATP</name>
        <dbReference type="ChEBI" id="CHEBI:30616"/>
    </ligand>
</feature>
<evidence type="ECO:0000313" key="12">
    <source>
        <dbReference type="EMBL" id="RDU74649.1"/>
    </source>
</evidence>
<dbReference type="SUPFAM" id="SSF52402">
    <property type="entry name" value="Adenine nucleotide alpha hydrolases-like"/>
    <property type="match status" value="1"/>
</dbReference>
<dbReference type="OrthoDB" id="9789567at2"/>
<sequence length="224" mass="25142">MEKCLVIFSGGQDSTTTARWAQEKFQSVVLLGFDYGQKHKIELTQAQLIAQKLHLPFHIIKLDFLDQICQSALFFNSTQNVNDTHLNNNALPASFVPNRNAIFITLAHSFAQKIGANHLALGVSEQDYSGYPDCRKVFIDSIEKTLNLSSQTHITIHTPLIAMSKAKEFALAKELGILEIILEDTHTCYEGIREKKHPWGYGCGICNACILRKNAYESFLLQNA</sequence>
<proteinExistence type="inferred from homology"/>
<keyword evidence="4 11" id="KW-0547">Nucleotide-binding</keyword>
<dbReference type="EC" id="6.3.4.20" evidence="9 11"/>
<dbReference type="UniPathway" id="UPA00391"/>
<keyword evidence="6 11" id="KW-0862">Zinc</keyword>
<keyword evidence="3 11" id="KW-0479">Metal-binding</keyword>
<dbReference type="GO" id="GO:0016879">
    <property type="term" value="F:ligase activity, forming carbon-nitrogen bonds"/>
    <property type="evidence" value="ECO:0007669"/>
    <property type="project" value="UniProtKB-UniRule"/>
</dbReference>
<comment type="function">
    <text evidence="11">Catalyzes the ATP-dependent conversion of 7-carboxy-7-deazaguanine (CDG) to 7-cyano-7-deazaguanine (preQ(0)).</text>
</comment>
<dbReference type="GO" id="GO:0005524">
    <property type="term" value="F:ATP binding"/>
    <property type="evidence" value="ECO:0007669"/>
    <property type="project" value="UniProtKB-UniRule"/>
</dbReference>
<protein>
    <recommendedName>
        <fullName evidence="9 11">7-cyano-7-deazaguanine synthase</fullName>
        <ecNumber evidence="9 11">6.3.4.20</ecNumber>
    </recommendedName>
    <alternativeName>
        <fullName evidence="11">7-cyano-7-carbaguanine synthase</fullName>
    </alternativeName>
    <alternativeName>
        <fullName evidence="11">PreQ(0) synthase</fullName>
    </alternativeName>
    <alternativeName>
        <fullName evidence="11">Queuosine biosynthesis protein QueC</fullName>
    </alternativeName>
</protein>
<dbReference type="InterPro" id="IPR014729">
    <property type="entry name" value="Rossmann-like_a/b/a_fold"/>
</dbReference>
<dbReference type="GO" id="GO:0008616">
    <property type="term" value="P:tRNA queuosine(34) biosynthetic process"/>
    <property type="evidence" value="ECO:0007669"/>
    <property type="project" value="UniProtKB-UniRule"/>
</dbReference>
<dbReference type="GO" id="GO:0008270">
    <property type="term" value="F:zinc ion binding"/>
    <property type="evidence" value="ECO:0007669"/>
    <property type="project" value="UniProtKB-UniRule"/>
</dbReference>
<dbReference type="InterPro" id="IPR018317">
    <property type="entry name" value="QueC"/>
</dbReference>
<keyword evidence="13" id="KW-1185">Reference proteome</keyword>
<keyword evidence="7 11" id="KW-0067">ATP-binding</keyword>
<keyword evidence="5 11" id="KW-0671">Queuosine biosynthesis</keyword>
<feature type="binding site" evidence="11">
    <location>
        <position position="206"/>
    </location>
    <ligand>
        <name>Zn(2+)</name>
        <dbReference type="ChEBI" id="CHEBI:29105"/>
    </ligand>
</feature>